<comment type="caution">
    <text evidence="1">The sequence shown here is derived from an EMBL/GenBank/DDBJ whole genome shotgun (WGS) entry which is preliminary data.</text>
</comment>
<reference evidence="2" key="1">
    <citation type="journal article" date="2019" name="Int. J. Syst. Evol. Microbiol.">
        <title>The Global Catalogue of Microorganisms (GCM) 10K type strain sequencing project: providing services to taxonomists for standard genome sequencing and annotation.</title>
        <authorList>
            <consortium name="The Broad Institute Genomics Platform"/>
            <consortium name="The Broad Institute Genome Sequencing Center for Infectious Disease"/>
            <person name="Wu L."/>
            <person name="Ma J."/>
        </authorList>
    </citation>
    <scope>NUCLEOTIDE SEQUENCE [LARGE SCALE GENOMIC DNA]</scope>
    <source>
        <strain evidence="2">KCTC 12848</strain>
    </source>
</reference>
<dbReference type="EMBL" id="JBHSJB010000007">
    <property type="protein sequence ID" value="MFC5053873.1"/>
    <property type="molecule type" value="Genomic_DNA"/>
</dbReference>
<protein>
    <submittedName>
        <fullName evidence="1">Uncharacterized protein</fullName>
    </submittedName>
</protein>
<proteinExistence type="predicted"/>
<name>A0ABV9XU28_9PSEU</name>
<evidence type="ECO:0000313" key="2">
    <source>
        <dbReference type="Proteomes" id="UP001595833"/>
    </source>
</evidence>
<dbReference type="Proteomes" id="UP001595833">
    <property type="component" value="Unassembled WGS sequence"/>
</dbReference>
<gene>
    <name evidence="1" type="ORF">ACFPFM_08895</name>
</gene>
<evidence type="ECO:0000313" key="1">
    <source>
        <dbReference type="EMBL" id="MFC5053873.1"/>
    </source>
</evidence>
<keyword evidence="2" id="KW-1185">Reference proteome</keyword>
<organism evidence="1 2">
    <name type="scientific">Saccharothrix xinjiangensis</name>
    <dbReference type="NCBI Taxonomy" id="204798"/>
    <lineage>
        <taxon>Bacteria</taxon>
        <taxon>Bacillati</taxon>
        <taxon>Actinomycetota</taxon>
        <taxon>Actinomycetes</taxon>
        <taxon>Pseudonocardiales</taxon>
        <taxon>Pseudonocardiaceae</taxon>
        <taxon>Saccharothrix</taxon>
    </lineage>
</organism>
<accession>A0ABV9XU28</accession>
<sequence length="108" mass="12450">MPEPFDARLSFALSTEPADHLGVMRFGRHDVDRVAHYDVQRHGGARYRDEDAAHLDLWATPARSCGRWWPREDVCAVTERPAAVHVERVPGESRVDCRPRRGYTLRRT</sequence>
<dbReference type="RefSeq" id="WP_344036746.1">
    <property type="nucleotide sequence ID" value="NZ_BAAAKE010000005.1"/>
</dbReference>